<evidence type="ECO:0000256" key="12">
    <source>
        <dbReference type="PIRNR" id="PIRNR006250"/>
    </source>
</evidence>
<evidence type="ECO:0000256" key="11">
    <source>
        <dbReference type="ARBA" id="ARBA00069173"/>
    </source>
</evidence>
<comment type="pathway">
    <text evidence="2">Cofactor biosynthesis; NAD(+) biosynthesis; nicotinate D-ribonucleotide from quinolinate: step 1/1.</text>
</comment>
<evidence type="ECO:0000256" key="7">
    <source>
        <dbReference type="ARBA" id="ARBA00022676"/>
    </source>
</evidence>
<dbReference type="SUPFAM" id="SSF51690">
    <property type="entry name" value="Nicotinate/Quinolinate PRTase C-terminal domain-like"/>
    <property type="match status" value="1"/>
</dbReference>
<dbReference type="NCBIfam" id="TIGR00078">
    <property type="entry name" value="nadC"/>
    <property type="match status" value="1"/>
</dbReference>
<dbReference type="InterPro" id="IPR004393">
    <property type="entry name" value="NadC"/>
</dbReference>
<evidence type="ECO:0000313" key="17">
    <source>
        <dbReference type="Proteomes" id="UP000183508"/>
    </source>
</evidence>
<dbReference type="PANTHER" id="PTHR32179">
    <property type="entry name" value="NICOTINATE-NUCLEOTIDE PYROPHOSPHORYLASE [CARBOXYLATING]"/>
    <property type="match status" value="1"/>
</dbReference>
<dbReference type="SUPFAM" id="SSF54675">
    <property type="entry name" value="Nicotinate/Quinolinate PRTase N-terminal domain-like"/>
    <property type="match status" value="1"/>
</dbReference>
<dbReference type="eggNOG" id="COG0157">
    <property type="taxonomic scope" value="Bacteria"/>
</dbReference>
<evidence type="ECO:0000256" key="13">
    <source>
        <dbReference type="PIRSR" id="PIRSR006250-1"/>
    </source>
</evidence>
<dbReference type="PIRSF" id="PIRSF006250">
    <property type="entry name" value="NadC_ModD"/>
    <property type="match status" value="1"/>
</dbReference>
<feature type="domain" description="Quinolinate phosphoribosyl transferase N-terminal" evidence="15">
    <location>
        <begin position="22"/>
        <end position="107"/>
    </location>
</feature>
<dbReference type="InterPro" id="IPR002638">
    <property type="entry name" value="Quinolinate_PRibosylTrfase_C"/>
</dbReference>
<dbReference type="RefSeq" id="WP_074949413.1">
    <property type="nucleotide sequence ID" value="NZ_FPBV01000002.1"/>
</dbReference>
<dbReference type="InterPro" id="IPR013785">
    <property type="entry name" value="Aldolase_TIM"/>
</dbReference>
<feature type="binding site" evidence="13">
    <location>
        <position position="97"/>
    </location>
    <ligand>
        <name>substrate</name>
    </ligand>
</feature>
<dbReference type="EC" id="2.4.2.19" evidence="5"/>
<dbReference type="InterPro" id="IPR027277">
    <property type="entry name" value="NadC/ModD"/>
</dbReference>
<dbReference type="GO" id="GO:0004514">
    <property type="term" value="F:nicotinate-nucleotide diphosphorylase (carboxylating) activity"/>
    <property type="evidence" value="ECO:0007669"/>
    <property type="project" value="UniProtKB-EC"/>
</dbReference>
<evidence type="ECO:0000256" key="1">
    <source>
        <dbReference type="ARBA" id="ARBA00003237"/>
    </source>
</evidence>
<evidence type="ECO:0000256" key="8">
    <source>
        <dbReference type="ARBA" id="ARBA00022679"/>
    </source>
</evidence>
<accession>A0A1I7G890</accession>
<dbReference type="PANTHER" id="PTHR32179:SF3">
    <property type="entry name" value="NICOTINATE-NUCLEOTIDE PYROPHOSPHORYLASE [CARBOXYLATING]"/>
    <property type="match status" value="1"/>
</dbReference>
<keyword evidence="7 12" id="KW-0328">Glycosyltransferase</keyword>
<dbReference type="AlphaFoldDB" id="A0A1I7G890"/>
<dbReference type="InterPro" id="IPR037128">
    <property type="entry name" value="Quinolinate_PRibosylTase_N_sf"/>
</dbReference>
<keyword evidence="17" id="KW-1185">Reference proteome</keyword>
<feature type="domain" description="Quinolinate phosphoribosyl transferase C-terminal" evidence="14">
    <location>
        <begin position="109"/>
        <end position="274"/>
    </location>
</feature>
<dbReference type="Pfam" id="PF01729">
    <property type="entry name" value="QRPTase_C"/>
    <property type="match status" value="1"/>
</dbReference>
<evidence type="ECO:0000256" key="3">
    <source>
        <dbReference type="ARBA" id="ARBA00009400"/>
    </source>
</evidence>
<comment type="catalytic activity">
    <reaction evidence="10">
        <text>nicotinate beta-D-ribonucleotide + CO2 + diphosphate = quinolinate + 5-phospho-alpha-D-ribose 1-diphosphate + 2 H(+)</text>
        <dbReference type="Rhea" id="RHEA:12733"/>
        <dbReference type="ChEBI" id="CHEBI:15378"/>
        <dbReference type="ChEBI" id="CHEBI:16526"/>
        <dbReference type="ChEBI" id="CHEBI:29959"/>
        <dbReference type="ChEBI" id="CHEBI:33019"/>
        <dbReference type="ChEBI" id="CHEBI:57502"/>
        <dbReference type="ChEBI" id="CHEBI:58017"/>
        <dbReference type="EC" id="2.4.2.19"/>
    </reaction>
</comment>
<reference evidence="17" key="1">
    <citation type="submission" date="2016-10" db="EMBL/GenBank/DDBJ databases">
        <authorList>
            <person name="Varghese N."/>
        </authorList>
    </citation>
    <scope>NUCLEOTIDE SEQUENCE [LARGE SCALE GENOMIC DNA]</scope>
    <source>
        <strain evidence="17">DSM 17980</strain>
    </source>
</reference>
<dbReference type="GO" id="GO:0009435">
    <property type="term" value="P:NAD+ biosynthetic process"/>
    <property type="evidence" value="ECO:0007669"/>
    <property type="project" value="UniProtKB-UniPathway"/>
</dbReference>
<comment type="similarity">
    <text evidence="3 12">Belongs to the NadC/ModD family.</text>
</comment>
<evidence type="ECO:0000256" key="4">
    <source>
        <dbReference type="ARBA" id="ARBA00011218"/>
    </source>
</evidence>
<evidence type="ECO:0000256" key="6">
    <source>
        <dbReference type="ARBA" id="ARBA00022642"/>
    </source>
</evidence>
<dbReference type="InterPro" id="IPR036068">
    <property type="entry name" value="Nicotinate_pribotase-like_C"/>
</dbReference>
<dbReference type="GO" id="GO:0005737">
    <property type="term" value="C:cytoplasm"/>
    <property type="evidence" value="ECO:0007669"/>
    <property type="project" value="TreeGrafter"/>
</dbReference>
<dbReference type="STRING" id="392015.SAMN05421543_10260"/>
<dbReference type="Pfam" id="PF02749">
    <property type="entry name" value="QRPTase_N"/>
    <property type="match status" value="1"/>
</dbReference>
<dbReference type="FunFam" id="3.90.1170.20:FF:000001">
    <property type="entry name" value="Nicotinate-nucleotide diphosphorylase (Carboxylating)"/>
    <property type="match status" value="1"/>
</dbReference>
<gene>
    <name evidence="16" type="ORF">SAMN05421543_10260</name>
</gene>
<dbReference type="UniPathway" id="UPA00253">
    <property type="reaction ID" value="UER00331"/>
</dbReference>
<feature type="binding site" evidence="13">
    <location>
        <position position="164"/>
    </location>
    <ligand>
        <name>substrate</name>
    </ligand>
</feature>
<name>A0A1I7G890_9BACL</name>
<dbReference type="Gene3D" id="3.20.20.70">
    <property type="entry name" value="Aldolase class I"/>
    <property type="match status" value="1"/>
</dbReference>
<feature type="binding site" evidence="13">
    <location>
        <begin position="130"/>
        <end position="132"/>
    </location>
    <ligand>
        <name>substrate</name>
    </ligand>
</feature>
<feature type="binding site" evidence="13">
    <location>
        <position position="215"/>
    </location>
    <ligand>
        <name>substrate</name>
    </ligand>
</feature>
<proteinExistence type="inferred from homology"/>
<keyword evidence="6" id="KW-0662">Pyridine nucleotide biosynthesis</keyword>
<dbReference type="FunFam" id="3.20.20.70:FF:000030">
    <property type="entry name" value="Nicotinate-nucleotide pyrophosphorylase, carboxylating"/>
    <property type="match status" value="1"/>
</dbReference>
<evidence type="ECO:0000259" key="14">
    <source>
        <dbReference type="Pfam" id="PF01729"/>
    </source>
</evidence>
<evidence type="ECO:0000259" key="15">
    <source>
        <dbReference type="Pfam" id="PF02749"/>
    </source>
</evidence>
<feature type="binding site" evidence="13">
    <location>
        <position position="194"/>
    </location>
    <ligand>
        <name>substrate</name>
    </ligand>
</feature>
<evidence type="ECO:0000313" key="16">
    <source>
        <dbReference type="EMBL" id="SFU44633.1"/>
    </source>
</evidence>
<feature type="binding site" evidence="13">
    <location>
        <position position="154"/>
    </location>
    <ligand>
        <name>substrate</name>
    </ligand>
</feature>
<feature type="binding site" evidence="13">
    <location>
        <begin position="238"/>
        <end position="240"/>
    </location>
    <ligand>
        <name>substrate</name>
    </ligand>
</feature>
<evidence type="ECO:0000256" key="5">
    <source>
        <dbReference type="ARBA" id="ARBA00011944"/>
    </source>
</evidence>
<sequence length="301" mass="31576">MLPRSVLTLIDLALDEDVGRGDVTTAAVLPPGLSATAQVFIKQPARVVGLPVLAAVFHRLDPQVTVTPLVHDGADIAEPAPVCLVRGPAASILSAERTALNFLARLSGIATLTRQSTARLAGTNARLLDTRKTTPGWRYLEKYAVRMGGGMNHRFGLDDMVLIKDNHVALAGGVAEAVARARKHVGISVKVEVEVDTLSQLDEALAAGADLILLDNMDLATLREAVSRTAGRVPLEASGNMTLDRLADVARTGVDFISMGALTHAATSVDVSLDVDLALAAPSVPLAEAVPTDVRTRETAP</sequence>
<dbReference type="Proteomes" id="UP000183508">
    <property type="component" value="Unassembled WGS sequence"/>
</dbReference>
<keyword evidence="8 12" id="KW-0808">Transferase</keyword>
<dbReference type="GO" id="GO:0034213">
    <property type="term" value="P:quinolinate catabolic process"/>
    <property type="evidence" value="ECO:0007669"/>
    <property type="project" value="TreeGrafter"/>
</dbReference>
<dbReference type="CDD" id="cd01572">
    <property type="entry name" value="QPRTase"/>
    <property type="match status" value="1"/>
</dbReference>
<feature type="binding site" evidence="13">
    <location>
        <begin position="259"/>
        <end position="261"/>
    </location>
    <ligand>
        <name>substrate</name>
    </ligand>
</feature>
<dbReference type="OrthoDB" id="9782546at2"/>
<dbReference type="EMBL" id="FPBV01000002">
    <property type="protein sequence ID" value="SFU44633.1"/>
    <property type="molecule type" value="Genomic_DNA"/>
</dbReference>
<organism evidence="16 17">
    <name type="scientific">Alicyclobacillus macrosporangiidus</name>
    <dbReference type="NCBI Taxonomy" id="392015"/>
    <lineage>
        <taxon>Bacteria</taxon>
        <taxon>Bacillati</taxon>
        <taxon>Bacillota</taxon>
        <taxon>Bacilli</taxon>
        <taxon>Bacillales</taxon>
        <taxon>Alicyclobacillaceae</taxon>
        <taxon>Alicyclobacillus</taxon>
    </lineage>
</organism>
<dbReference type="InterPro" id="IPR022412">
    <property type="entry name" value="Quinolinate_PRibosylTrfase_N"/>
</dbReference>
<comment type="function">
    <text evidence="1">Involved in the catabolism of quinolinic acid (QA).</text>
</comment>
<evidence type="ECO:0000256" key="2">
    <source>
        <dbReference type="ARBA" id="ARBA00004893"/>
    </source>
</evidence>
<evidence type="ECO:0000256" key="10">
    <source>
        <dbReference type="ARBA" id="ARBA00047445"/>
    </source>
</evidence>
<dbReference type="Gene3D" id="3.90.1170.20">
    <property type="entry name" value="Quinolinate phosphoribosyl transferase, N-terminal domain"/>
    <property type="match status" value="1"/>
</dbReference>
<protein>
    <recommendedName>
        <fullName evidence="11">Probable nicotinate-nucleotide pyrophosphorylase [carboxylating]</fullName>
        <ecNumber evidence="5">2.4.2.19</ecNumber>
    </recommendedName>
    <alternativeName>
        <fullName evidence="9">Quinolinate phosphoribosyltransferase [decarboxylating]</fullName>
    </alternativeName>
</protein>
<comment type="subunit">
    <text evidence="4">Hexamer formed by 3 homodimers.</text>
</comment>
<evidence type="ECO:0000256" key="9">
    <source>
        <dbReference type="ARBA" id="ARBA00033102"/>
    </source>
</evidence>